<proteinExistence type="predicted"/>
<geneLocation type="plasmid" evidence="1 2">
    <name>pET-ATCC-159-1</name>
</geneLocation>
<organism evidence="1 2">
    <name type="scientific">Edwardsiella tarda ATCC 15947 = NBRC 105688</name>
    <dbReference type="NCBI Taxonomy" id="667121"/>
    <lineage>
        <taxon>Bacteria</taxon>
        <taxon>Pseudomonadati</taxon>
        <taxon>Pseudomonadota</taxon>
        <taxon>Gammaproteobacteria</taxon>
        <taxon>Enterobacterales</taxon>
        <taxon>Hafniaceae</taxon>
        <taxon>Edwardsiella</taxon>
    </lineage>
</organism>
<name>A0AC61TMT6_EDWTA</name>
<dbReference type="Proteomes" id="UP000245918">
    <property type="component" value="Plasmid pET-ATCC-159-1"/>
</dbReference>
<dbReference type="EMBL" id="CP084508">
    <property type="protein sequence ID" value="UCQ02021.1"/>
    <property type="molecule type" value="Genomic_DNA"/>
</dbReference>
<reference evidence="1" key="1">
    <citation type="submission" date="2021-09" db="EMBL/GenBank/DDBJ databases">
        <title>Comparative genomics of Edwardsiella genus reveals species-based diversity.</title>
        <authorList>
            <person name="Tekedar H.C."/>
            <person name="Kumru S."/>
            <person name="Waldbieser G.C."/>
            <person name="Reichley S.R."/>
            <person name="Lawrence M.L."/>
            <person name="Griffin M.J."/>
        </authorList>
    </citation>
    <scope>NUCLEOTIDE SEQUENCE</scope>
    <source>
        <strain evidence="1">ATCC 15947</strain>
    </source>
</reference>
<accession>A0AC61TMT6</accession>
<keyword evidence="2" id="KW-1185">Reference proteome</keyword>
<evidence type="ECO:0000313" key="2">
    <source>
        <dbReference type="Proteomes" id="UP000245918"/>
    </source>
</evidence>
<protein>
    <submittedName>
        <fullName evidence="1">Transposase</fullName>
    </submittedName>
</protein>
<evidence type="ECO:0000313" key="1">
    <source>
        <dbReference type="EMBL" id="UCQ02021.1"/>
    </source>
</evidence>
<sequence length="52" mass="5872">MNDIFWELCSGAPWIDLSKCYGHGKIIYNQFNRWSKAGVMSTIFNSADPNSG</sequence>
<keyword evidence="1" id="KW-0614">Plasmid</keyword>
<gene>
    <name evidence="1" type="ORF">DCL27_17055</name>
</gene>